<protein>
    <submittedName>
        <fullName evidence="5">Fatty-acid--CoA ligase</fullName>
    </submittedName>
</protein>
<proteinExistence type="inferred from homology"/>
<evidence type="ECO:0000256" key="2">
    <source>
        <dbReference type="ARBA" id="ARBA00022598"/>
    </source>
</evidence>
<dbReference type="Proteomes" id="UP000267128">
    <property type="component" value="Unassembled WGS sequence"/>
</dbReference>
<comment type="caution">
    <text evidence="5">The sequence shown here is derived from an EMBL/GenBank/DDBJ whole genome shotgun (WGS) entry which is preliminary data.</text>
</comment>
<comment type="similarity">
    <text evidence="1">Belongs to the ATP-dependent AMP-binding enzyme family.</text>
</comment>
<dbReference type="NCBIfam" id="NF004837">
    <property type="entry name" value="PRK06187.1"/>
    <property type="match status" value="1"/>
</dbReference>
<evidence type="ECO:0000256" key="1">
    <source>
        <dbReference type="ARBA" id="ARBA00006432"/>
    </source>
</evidence>
<dbReference type="InterPro" id="IPR042099">
    <property type="entry name" value="ANL_N_sf"/>
</dbReference>
<dbReference type="Gene3D" id="3.40.50.12780">
    <property type="entry name" value="N-terminal domain of ligase-like"/>
    <property type="match status" value="1"/>
</dbReference>
<keyword evidence="2 5" id="KW-0436">Ligase</keyword>
<feature type="domain" description="AMP-binding enzyme C-terminal" evidence="4">
    <location>
        <begin position="450"/>
        <end position="522"/>
    </location>
</feature>
<dbReference type="PANTHER" id="PTHR43767:SF11">
    <property type="entry name" value="MEDIUM-CHAIN-FATTY-ACID--COA LIGASE"/>
    <property type="match status" value="1"/>
</dbReference>
<dbReference type="PANTHER" id="PTHR43767">
    <property type="entry name" value="LONG-CHAIN-FATTY-ACID--COA LIGASE"/>
    <property type="match status" value="1"/>
</dbReference>
<keyword evidence="6" id="KW-1185">Reference proteome</keyword>
<evidence type="ECO:0000313" key="5">
    <source>
        <dbReference type="EMBL" id="RNL63378.1"/>
    </source>
</evidence>
<gene>
    <name evidence="5" type="ORF">EFK50_13885</name>
</gene>
<name>A0A3N0CIT0_9ACTN</name>
<dbReference type="InterPro" id="IPR050237">
    <property type="entry name" value="ATP-dep_AMP-bd_enzyme"/>
</dbReference>
<evidence type="ECO:0000259" key="3">
    <source>
        <dbReference type="Pfam" id="PF00501"/>
    </source>
</evidence>
<dbReference type="AlphaFoldDB" id="A0A3N0CIT0"/>
<accession>A0A3N0CIT0</accession>
<evidence type="ECO:0000313" key="6">
    <source>
        <dbReference type="Proteomes" id="UP000267128"/>
    </source>
</evidence>
<sequence>MMEVPLTVSMLWERMHTVNGASRVVTLRDPESGGTSDVSFRDVAARSSQLAHALGRLGIVPGDRVASLAWNNQQHFETYLGVMGMGAVLHTMNLRLHPDQLAWTVNHAEDRIIIVDASLVDLISAALPRLPTVEHVIVVTGPGEERSTLAGTLDYEELLAAESMNFPWPSIDERSAASLCYTSGTTGDPKGVLYSHRSIVLHALAMTGVDQYALSRHDRALALVPLFHAMAWGMPFISAVIGNDLILPGPHLKAEHVARFIDRERVTWSSGVPTLWTDVLHFVTSLERGSDNVELSTLRMILCGGTTVPEHLMREFDARFGVSMIQGWGMTEIFPGATVGADEPGPSEDERWSRRRAAGRISPLYQLRVVDSGGKIQPHDGVSVGEIQARGPVVTGAYFRAPRGTEDKFDAGWLRTGDIGTVDSGGWVRITDRAKDAIKSGGEWISSQDLENAIMAHPAVREASVVGIPDERWGERPLAYVVAGAPVSDKEIQAFLGTRVAKWWIPDLYEFIDAIPRTSTGKFDKKVLRAMTGRHS</sequence>
<dbReference type="InterPro" id="IPR000873">
    <property type="entry name" value="AMP-dep_synth/lig_dom"/>
</dbReference>
<evidence type="ECO:0000259" key="4">
    <source>
        <dbReference type="Pfam" id="PF13193"/>
    </source>
</evidence>
<dbReference type="InterPro" id="IPR025110">
    <property type="entry name" value="AMP-bd_C"/>
</dbReference>
<dbReference type="Gene3D" id="3.30.300.30">
    <property type="match status" value="1"/>
</dbReference>
<dbReference type="PROSITE" id="PS00455">
    <property type="entry name" value="AMP_BINDING"/>
    <property type="match status" value="1"/>
</dbReference>
<feature type="domain" description="AMP-dependent synthetase/ligase" evidence="3">
    <location>
        <begin position="33"/>
        <end position="399"/>
    </location>
</feature>
<dbReference type="CDD" id="cd12119">
    <property type="entry name" value="ttLC_FACS_AlkK_like"/>
    <property type="match status" value="1"/>
</dbReference>
<dbReference type="InterPro" id="IPR020845">
    <property type="entry name" value="AMP-binding_CS"/>
</dbReference>
<organism evidence="5 6">
    <name type="scientific">Nocardioides marmoriginsengisoli</name>
    <dbReference type="NCBI Taxonomy" id="661483"/>
    <lineage>
        <taxon>Bacteria</taxon>
        <taxon>Bacillati</taxon>
        <taxon>Actinomycetota</taxon>
        <taxon>Actinomycetes</taxon>
        <taxon>Propionibacteriales</taxon>
        <taxon>Nocardioidaceae</taxon>
        <taxon>Nocardioides</taxon>
    </lineage>
</organism>
<dbReference type="Pfam" id="PF00501">
    <property type="entry name" value="AMP-binding"/>
    <property type="match status" value="1"/>
</dbReference>
<dbReference type="FunFam" id="3.30.300.30:FF:000008">
    <property type="entry name" value="2,3-dihydroxybenzoate-AMP ligase"/>
    <property type="match status" value="1"/>
</dbReference>
<dbReference type="InterPro" id="IPR045851">
    <property type="entry name" value="AMP-bd_C_sf"/>
</dbReference>
<dbReference type="GO" id="GO:0016877">
    <property type="term" value="F:ligase activity, forming carbon-sulfur bonds"/>
    <property type="evidence" value="ECO:0007669"/>
    <property type="project" value="UniProtKB-ARBA"/>
</dbReference>
<dbReference type="SUPFAM" id="SSF56801">
    <property type="entry name" value="Acetyl-CoA synthetase-like"/>
    <property type="match status" value="1"/>
</dbReference>
<reference evidence="5 6" key="1">
    <citation type="submission" date="2018-11" db="EMBL/GenBank/DDBJ databases">
        <authorList>
            <person name="Li F."/>
        </authorList>
    </citation>
    <scope>NUCLEOTIDE SEQUENCE [LARGE SCALE GENOMIC DNA]</scope>
    <source>
        <strain evidence="5 6">Gsoil 097</strain>
    </source>
</reference>
<dbReference type="EMBL" id="RJSE01000007">
    <property type="protein sequence ID" value="RNL63378.1"/>
    <property type="molecule type" value="Genomic_DNA"/>
</dbReference>
<dbReference type="Pfam" id="PF13193">
    <property type="entry name" value="AMP-binding_C"/>
    <property type="match status" value="1"/>
</dbReference>
<dbReference type="OrthoDB" id="9803968at2"/>